<evidence type="ECO:0000256" key="1">
    <source>
        <dbReference type="SAM" id="Coils"/>
    </source>
</evidence>
<dbReference type="EMBL" id="OX459122">
    <property type="protein sequence ID" value="CAI9107131.1"/>
    <property type="molecule type" value="Genomic_DNA"/>
</dbReference>
<dbReference type="InterPro" id="IPR056813">
    <property type="entry name" value="GIL1_IRKI_C"/>
</dbReference>
<dbReference type="AlphaFoldDB" id="A0AAV1DIE0"/>
<feature type="domain" description="DUF641" evidence="2">
    <location>
        <begin position="96"/>
        <end position="209"/>
    </location>
</feature>
<name>A0AAV1DIE0_OLDCO</name>
<dbReference type="InterPro" id="IPR006943">
    <property type="entry name" value="DUF641_pln"/>
</dbReference>
<dbReference type="GO" id="GO:0009959">
    <property type="term" value="P:negative gravitropism"/>
    <property type="evidence" value="ECO:0007669"/>
    <property type="project" value="InterPro"/>
</dbReference>
<dbReference type="Pfam" id="PF24994">
    <property type="entry name" value="GIL1_IRKI_C"/>
    <property type="match status" value="1"/>
</dbReference>
<dbReference type="Pfam" id="PF04859">
    <property type="entry name" value="DUF641"/>
    <property type="match status" value="1"/>
</dbReference>
<sequence length="455" mass="51355">MGLDSCSEEMECPAAKPSETPSNIPDLVSKFAKVCKLRSIGVFTSENHCDDGGQGAPVFLDENKKGLTKEKFDSGKLCPRYGEEGSIKGCGCCLMDISELFDSVSAVKVAYVKFQEAHIPYDHEKIVAADKHMVDQLGQLCKIKQSFKEKKKKEENSVAACSALVKKEIQVQESLLEQLKSTVKMKESAVVKLQRELQDLELKNKSLAEEFKQQEKVRVNVLHTHSFEVIVKAVRMAIHDFAKPLISLMKVSGWDLDQAANAIEAKVVYAKRSHKKYAFEAYIARRMLNGFSCQQPCDTQRILKFNDPINALIEDPHSDFAKFCRKKYLVLVHPWMETSFFGNLDHRTFVANGLHPYTPFYRAFVKMAKWVWCLQGSIASSTTPKIETFTVTRGAEFSDVYMESIEELKENALMSGQEGARYKVEFMILPGFKVGKSVIRSQVYLSKVNSEGSKF</sequence>
<feature type="coiled-coil region" evidence="1">
    <location>
        <begin position="176"/>
        <end position="217"/>
    </location>
</feature>
<organism evidence="4 5">
    <name type="scientific">Oldenlandia corymbosa var. corymbosa</name>
    <dbReference type="NCBI Taxonomy" id="529605"/>
    <lineage>
        <taxon>Eukaryota</taxon>
        <taxon>Viridiplantae</taxon>
        <taxon>Streptophyta</taxon>
        <taxon>Embryophyta</taxon>
        <taxon>Tracheophyta</taxon>
        <taxon>Spermatophyta</taxon>
        <taxon>Magnoliopsida</taxon>
        <taxon>eudicotyledons</taxon>
        <taxon>Gunneridae</taxon>
        <taxon>Pentapetalae</taxon>
        <taxon>asterids</taxon>
        <taxon>lamiids</taxon>
        <taxon>Gentianales</taxon>
        <taxon>Rubiaceae</taxon>
        <taxon>Rubioideae</taxon>
        <taxon>Spermacoceae</taxon>
        <taxon>Hedyotis-Oldenlandia complex</taxon>
        <taxon>Oldenlandia</taxon>
    </lineage>
</organism>
<gene>
    <name evidence="4" type="ORF">OLC1_LOCUS15518</name>
</gene>
<evidence type="ECO:0000313" key="4">
    <source>
        <dbReference type="EMBL" id="CAI9107131.1"/>
    </source>
</evidence>
<evidence type="ECO:0000313" key="5">
    <source>
        <dbReference type="Proteomes" id="UP001161247"/>
    </source>
</evidence>
<feature type="domain" description="GIL1/IRKI C-terminal" evidence="3">
    <location>
        <begin position="389"/>
        <end position="444"/>
    </location>
</feature>
<keyword evidence="5" id="KW-1185">Reference proteome</keyword>
<dbReference type="InterPro" id="IPR040225">
    <property type="entry name" value="GIL1-like"/>
</dbReference>
<evidence type="ECO:0000259" key="3">
    <source>
        <dbReference type="Pfam" id="PF24994"/>
    </source>
</evidence>
<proteinExistence type="predicted"/>
<evidence type="ECO:0000259" key="2">
    <source>
        <dbReference type="Pfam" id="PF04859"/>
    </source>
</evidence>
<dbReference type="Proteomes" id="UP001161247">
    <property type="component" value="Chromosome 5"/>
</dbReference>
<dbReference type="PANTHER" id="PTHR31161">
    <property type="entry name" value="PROTEIN GRAVITROPIC IN THE LIGHT 1"/>
    <property type="match status" value="1"/>
</dbReference>
<reference evidence="4" key="1">
    <citation type="submission" date="2023-03" db="EMBL/GenBank/DDBJ databases">
        <authorList>
            <person name="Julca I."/>
        </authorList>
    </citation>
    <scope>NUCLEOTIDE SEQUENCE</scope>
</reference>
<protein>
    <submittedName>
        <fullName evidence="4">OLC1v1006422C1</fullName>
    </submittedName>
</protein>
<dbReference type="GO" id="GO:0009639">
    <property type="term" value="P:response to red or far red light"/>
    <property type="evidence" value="ECO:0007669"/>
    <property type="project" value="InterPro"/>
</dbReference>
<keyword evidence="1" id="KW-0175">Coiled coil</keyword>
<accession>A0AAV1DIE0</accession>